<evidence type="ECO:0000256" key="13">
    <source>
        <dbReference type="ARBA" id="ARBA00031251"/>
    </source>
</evidence>
<accession>A0ABP8EXN6</accession>
<evidence type="ECO:0000259" key="15">
    <source>
        <dbReference type="Pfam" id="PF18085"/>
    </source>
</evidence>
<evidence type="ECO:0000256" key="2">
    <source>
        <dbReference type="ARBA" id="ARBA00006219"/>
    </source>
</evidence>
<evidence type="ECO:0000256" key="6">
    <source>
        <dbReference type="ARBA" id="ARBA00022600"/>
    </source>
</evidence>
<evidence type="ECO:0000256" key="10">
    <source>
        <dbReference type="ARBA" id="ARBA00022840"/>
    </source>
</evidence>
<reference evidence="17" key="1">
    <citation type="journal article" date="2019" name="Int. J. Syst. Evol. Microbiol.">
        <title>The Global Catalogue of Microorganisms (GCM) 10K type strain sequencing project: providing services to taxonomists for standard genome sequencing and annotation.</title>
        <authorList>
            <consortium name="The Broad Institute Genomics Platform"/>
            <consortium name="The Broad Institute Genome Sequencing Center for Infectious Disease"/>
            <person name="Wu L."/>
            <person name="Ma J."/>
        </authorList>
    </citation>
    <scope>NUCLEOTIDE SEQUENCE [LARGE SCALE GENOMIC DNA]</scope>
    <source>
        <strain evidence="17">JCM 17459</strain>
    </source>
</reference>
<sequence>MATVDPPFSELLPAWVARQRWYTGKGTEPRLERTGGLRLHDPAGEVGIEVHLVRDVGGATPVLYQVPLTYRTTPLEGHEEALVATTDHSELGRRWVYDACHDPVGAAAILRAVTDELELAADGPPGHGRARGHRTGLLPALAVRGSRVLRGEQSNTSIIFDTVDPDDGEERPVILKVFRVLHPGRNPDVEVQQALALAGSTRVPRPVGDLLGQWPSADGGTQLTGHLALAQEFLPGAPDAWRVTLGALERGEDLAPRARALGEATAEVHATLAAVLPTAEPDDTARATALAGWRARYATACEHVPDLARRADRVSEVLEAGAAAWWPPLQRIHGDYHLGQVLDVPGRGWVLLDFEGEPLRPLAERTLPDLPQRDVAGMLRSFDYAAASVPSAGGEVAAGRAREAFLDGYAHISRNDPRDEPALLHALELDKALYEVTYEARNRPDWLPIPLGGVARILGA</sequence>
<evidence type="ECO:0000313" key="17">
    <source>
        <dbReference type="Proteomes" id="UP001499841"/>
    </source>
</evidence>
<comment type="similarity">
    <text evidence="2">Belongs to the aminoglycoside phosphotransferase family.</text>
</comment>
<evidence type="ECO:0000256" key="3">
    <source>
        <dbReference type="ARBA" id="ARBA00011245"/>
    </source>
</evidence>
<keyword evidence="12" id="KW-0119">Carbohydrate metabolism</keyword>
<evidence type="ECO:0000256" key="1">
    <source>
        <dbReference type="ARBA" id="ARBA00004964"/>
    </source>
</evidence>
<organism evidence="16 17">
    <name type="scientific">Georgenia daeguensis</name>
    <dbReference type="NCBI Taxonomy" id="908355"/>
    <lineage>
        <taxon>Bacteria</taxon>
        <taxon>Bacillati</taxon>
        <taxon>Actinomycetota</taxon>
        <taxon>Actinomycetes</taxon>
        <taxon>Micrococcales</taxon>
        <taxon>Bogoriellaceae</taxon>
        <taxon>Georgenia</taxon>
    </lineage>
</organism>
<dbReference type="Gene3D" id="3.90.1200.10">
    <property type="match status" value="1"/>
</dbReference>
<dbReference type="EC" id="2.7.1.175" evidence="4"/>
<evidence type="ECO:0000256" key="5">
    <source>
        <dbReference type="ARBA" id="ARBA00013882"/>
    </source>
</evidence>
<comment type="catalytic activity">
    <reaction evidence="14">
        <text>D-maltose + ATP = alpha-maltose 1-phosphate + ADP + H(+)</text>
        <dbReference type="Rhea" id="RHEA:31915"/>
        <dbReference type="ChEBI" id="CHEBI:15378"/>
        <dbReference type="ChEBI" id="CHEBI:17306"/>
        <dbReference type="ChEBI" id="CHEBI:30616"/>
        <dbReference type="ChEBI" id="CHEBI:63576"/>
        <dbReference type="ChEBI" id="CHEBI:456216"/>
        <dbReference type="EC" id="2.7.1.175"/>
    </reaction>
</comment>
<dbReference type="RefSeq" id="WP_345042409.1">
    <property type="nucleotide sequence ID" value="NZ_BAABBA010000014.1"/>
</dbReference>
<evidence type="ECO:0000256" key="14">
    <source>
        <dbReference type="ARBA" id="ARBA00049067"/>
    </source>
</evidence>
<keyword evidence="11" id="KW-0320">Glycogen biosynthesis</keyword>
<keyword evidence="8" id="KW-0547">Nucleotide-binding</keyword>
<dbReference type="InterPro" id="IPR011009">
    <property type="entry name" value="Kinase-like_dom_sf"/>
</dbReference>
<dbReference type="Proteomes" id="UP001499841">
    <property type="component" value="Unassembled WGS sequence"/>
</dbReference>
<feature type="domain" description="Maltokinase N-terminal cap" evidence="15">
    <location>
        <begin position="15"/>
        <end position="102"/>
    </location>
</feature>
<keyword evidence="6" id="KW-0321">Glycogen metabolism</keyword>
<evidence type="ECO:0000256" key="9">
    <source>
        <dbReference type="ARBA" id="ARBA00022777"/>
    </source>
</evidence>
<keyword evidence="10" id="KW-0067">ATP-binding</keyword>
<evidence type="ECO:0000256" key="4">
    <source>
        <dbReference type="ARBA" id="ARBA00011962"/>
    </source>
</evidence>
<evidence type="ECO:0000256" key="7">
    <source>
        <dbReference type="ARBA" id="ARBA00022679"/>
    </source>
</evidence>
<evidence type="ECO:0000256" key="12">
    <source>
        <dbReference type="ARBA" id="ARBA00023277"/>
    </source>
</evidence>
<keyword evidence="7" id="KW-0808">Transferase</keyword>
<evidence type="ECO:0000313" key="16">
    <source>
        <dbReference type="EMBL" id="GAA4288462.1"/>
    </source>
</evidence>
<name>A0ABP8EXN6_9MICO</name>
<dbReference type="SUPFAM" id="SSF56112">
    <property type="entry name" value="Protein kinase-like (PK-like)"/>
    <property type="match status" value="1"/>
</dbReference>
<proteinExistence type="inferred from homology"/>
<comment type="pathway">
    <text evidence="1">Glycan biosynthesis; glycogen biosynthesis.</text>
</comment>
<comment type="caution">
    <text evidence="16">The sequence shown here is derived from an EMBL/GenBank/DDBJ whole genome shotgun (WGS) entry which is preliminary data.</text>
</comment>
<protein>
    <recommendedName>
        <fullName evidence="5">Maltokinase</fullName>
        <ecNumber evidence="4">2.7.1.175</ecNumber>
    </recommendedName>
    <alternativeName>
        <fullName evidence="13">Maltose-1-phosphate synthase</fullName>
    </alternativeName>
</protein>
<evidence type="ECO:0000256" key="8">
    <source>
        <dbReference type="ARBA" id="ARBA00022741"/>
    </source>
</evidence>
<dbReference type="InterPro" id="IPR040999">
    <property type="entry name" value="Mak_N_cap"/>
</dbReference>
<keyword evidence="9" id="KW-0418">Kinase</keyword>
<dbReference type="EMBL" id="BAABBA010000014">
    <property type="protein sequence ID" value="GAA4288462.1"/>
    <property type="molecule type" value="Genomic_DNA"/>
</dbReference>
<comment type="subunit">
    <text evidence="3">Monomer.</text>
</comment>
<keyword evidence="17" id="KW-1185">Reference proteome</keyword>
<gene>
    <name evidence="16" type="ORF">GCM10022262_28220</name>
</gene>
<dbReference type="Pfam" id="PF18085">
    <property type="entry name" value="Mak_N_cap"/>
    <property type="match status" value="1"/>
</dbReference>
<evidence type="ECO:0000256" key="11">
    <source>
        <dbReference type="ARBA" id="ARBA00023056"/>
    </source>
</evidence>